<name>A0A0K2UNZ9_LEPSM</name>
<dbReference type="AlphaFoldDB" id="A0A0K2UNZ9"/>
<evidence type="ECO:0000313" key="2">
    <source>
        <dbReference type="EMBL" id="CDW39963.1"/>
    </source>
</evidence>
<feature type="region of interest" description="Disordered" evidence="1">
    <location>
        <begin position="1"/>
        <end position="23"/>
    </location>
</feature>
<sequence>MAGVNNSKADALSRLPADESGQCTDPTDLLMVRYLSMMSSPESTMLSGVEVDNELPKAIEASKTGNWSAVSEMAFVWTEDCLFLRNGLLFFGAVDSWYQGIVKMKMVTRDFK</sequence>
<reference evidence="2" key="1">
    <citation type="submission" date="2014-05" db="EMBL/GenBank/DDBJ databases">
        <authorList>
            <person name="Chronopoulou M."/>
        </authorList>
    </citation>
    <scope>NUCLEOTIDE SEQUENCE</scope>
    <source>
        <tissue evidence="2">Whole organism</tissue>
    </source>
</reference>
<protein>
    <submittedName>
        <fullName evidence="2">Uncharacterized protein</fullName>
    </submittedName>
</protein>
<proteinExistence type="predicted"/>
<evidence type="ECO:0000256" key="1">
    <source>
        <dbReference type="SAM" id="MobiDB-lite"/>
    </source>
</evidence>
<organism evidence="2">
    <name type="scientific">Lepeophtheirus salmonis</name>
    <name type="common">Salmon louse</name>
    <name type="synonym">Caligus salmonis</name>
    <dbReference type="NCBI Taxonomy" id="72036"/>
    <lineage>
        <taxon>Eukaryota</taxon>
        <taxon>Metazoa</taxon>
        <taxon>Ecdysozoa</taxon>
        <taxon>Arthropoda</taxon>
        <taxon>Crustacea</taxon>
        <taxon>Multicrustacea</taxon>
        <taxon>Hexanauplia</taxon>
        <taxon>Copepoda</taxon>
        <taxon>Siphonostomatoida</taxon>
        <taxon>Caligidae</taxon>
        <taxon>Lepeophtheirus</taxon>
    </lineage>
</organism>
<accession>A0A0K2UNZ9</accession>
<dbReference type="EMBL" id="HACA01022602">
    <property type="protein sequence ID" value="CDW39963.1"/>
    <property type="molecule type" value="Transcribed_RNA"/>
</dbReference>